<gene>
    <name evidence="1" type="ORF">SAMN05216481_103470</name>
</gene>
<name>A0A1H9CVZ3_9ACTN</name>
<evidence type="ECO:0000313" key="2">
    <source>
        <dbReference type="Proteomes" id="UP000199055"/>
    </source>
</evidence>
<evidence type="ECO:0008006" key="3">
    <source>
        <dbReference type="Google" id="ProtNLM"/>
    </source>
</evidence>
<dbReference type="STRING" id="403935.SAMN05216481_103470"/>
<sequence>MRQISIRSFATHRAPERVRAWNQHFSTWLREGKPVFPHTITEGGLTEAPDALTAMPAGKYTGNVVVKIS</sequence>
<keyword evidence="2" id="KW-1185">Reference proteome</keyword>
<reference evidence="2" key="1">
    <citation type="submission" date="2016-10" db="EMBL/GenBank/DDBJ databases">
        <authorList>
            <person name="Varghese N."/>
            <person name="Submissions S."/>
        </authorList>
    </citation>
    <scope>NUCLEOTIDE SEQUENCE [LARGE SCALE GENOMIC DNA]</scope>
    <source>
        <strain evidence="2">CGMCC 4.3519</strain>
    </source>
</reference>
<proteinExistence type="predicted"/>
<dbReference type="Gene3D" id="3.90.180.10">
    <property type="entry name" value="Medium-chain alcohol dehydrogenases, catalytic domain"/>
    <property type="match status" value="1"/>
</dbReference>
<organism evidence="1 2">
    <name type="scientific">Streptomyces radiopugnans</name>
    <dbReference type="NCBI Taxonomy" id="403935"/>
    <lineage>
        <taxon>Bacteria</taxon>
        <taxon>Bacillati</taxon>
        <taxon>Actinomycetota</taxon>
        <taxon>Actinomycetes</taxon>
        <taxon>Kitasatosporales</taxon>
        <taxon>Streptomycetaceae</taxon>
        <taxon>Streptomyces</taxon>
    </lineage>
</organism>
<accession>A0A1H9CVZ3</accession>
<dbReference type="RefSeq" id="WP_093657591.1">
    <property type="nucleotide sequence ID" value="NZ_FOET01000003.1"/>
</dbReference>
<dbReference type="Proteomes" id="UP000199055">
    <property type="component" value="Unassembled WGS sequence"/>
</dbReference>
<protein>
    <recommendedName>
        <fullName evidence="3">Zinc-binding dehydrogenase</fullName>
    </recommendedName>
</protein>
<dbReference type="Gene3D" id="3.40.50.720">
    <property type="entry name" value="NAD(P)-binding Rossmann-like Domain"/>
    <property type="match status" value="1"/>
</dbReference>
<evidence type="ECO:0000313" key="1">
    <source>
        <dbReference type="EMBL" id="SEQ05392.1"/>
    </source>
</evidence>
<dbReference type="AlphaFoldDB" id="A0A1H9CVZ3"/>
<dbReference type="EMBL" id="FOET01000003">
    <property type="protein sequence ID" value="SEQ05392.1"/>
    <property type="molecule type" value="Genomic_DNA"/>
</dbReference>